<dbReference type="Proteomes" id="UP000034607">
    <property type="component" value="Unassembled WGS sequence"/>
</dbReference>
<proteinExistence type="predicted"/>
<evidence type="ECO:0000313" key="2">
    <source>
        <dbReference type="Proteomes" id="UP000034607"/>
    </source>
</evidence>
<dbReference type="EMBL" id="LCNM01000026">
    <property type="protein sequence ID" value="KKU55098.1"/>
    <property type="molecule type" value="Genomic_DNA"/>
</dbReference>
<dbReference type="AlphaFoldDB" id="A0A0G1TLT6"/>
<comment type="caution">
    <text evidence="1">The sequence shown here is derived from an EMBL/GenBank/DDBJ whole genome shotgun (WGS) entry which is preliminary data.</text>
</comment>
<gene>
    <name evidence="1" type="ORF">UX78_C0026G0008</name>
</gene>
<evidence type="ECO:0000313" key="1">
    <source>
        <dbReference type="EMBL" id="KKU55098.1"/>
    </source>
</evidence>
<organism evidence="1 2">
    <name type="scientific">Candidatus Amesbacteria bacterium GW2011_GWA2_47_11</name>
    <dbReference type="NCBI Taxonomy" id="1618357"/>
    <lineage>
        <taxon>Bacteria</taxon>
        <taxon>Candidatus Amesiibacteriota</taxon>
    </lineage>
</organism>
<accession>A0A0G1TLT6</accession>
<sequence>MAPSLDEITKIFYPPGSGGHVKDMRGEILRLNQNGANHLLHILKEIGPDSKVMIGGFEEKQTHWAQIRVDATLVRVLVSNNKDFYTAPDPWTHRYPDEE</sequence>
<reference evidence="1 2" key="1">
    <citation type="journal article" date="2015" name="Nature">
        <title>rRNA introns, odd ribosomes, and small enigmatic genomes across a large radiation of phyla.</title>
        <authorList>
            <person name="Brown C.T."/>
            <person name="Hug L.A."/>
            <person name="Thomas B.C."/>
            <person name="Sharon I."/>
            <person name="Castelle C.J."/>
            <person name="Singh A."/>
            <person name="Wilkins M.J."/>
            <person name="Williams K.H."/>
            <person name="Banfield J.F."/>
        </authorList>
    </citation>
    <scope>NUCLEOTIDE SEQUENCE [LARGE SCALE GENOMIC DNA]</scope>
</reference>
<name>A0A0G1TLT6_9BACT</name>
<protein>
    <submittedName>
        <fullName evidence="1">Uncharacterized protein</fullName>
    </submittedName>
</protein>